<dbReference type="PIRSF" id="PIRSF029826">
    <property type="entry name" value="UCP029826_pph"/>
    <property type="match status" value="1"/>
</dbReference>
<dbReference type="PANTHER" id="PTHR46523">
    <property type="entry name" value="DCTP PYROPHOSPHATASE 1"/>
    <property type="match status" value="1"/>
</dbReference>
<dbReference type="Gene3D" id="1.10.287.1080">
    <property type="entry name" value="MazG-like"/>
    <property type="match status" value="1"/>
</dbReference>
<name>A0A1H8JCH6_9PROT</name>
<proteinExistence type="predicted"/>
<dbReference type="STRING" id="42354.SAMN05216333_101169"/>
<dbReference type="CDD" id="cd11537">
    <property type="entry name" value="NTP-PPase_RS21-C6_like"/>
    <property type="match status" value="1"/>
</dbReference>
<reference evidence="2" key="1">
    <citation type="submission" date="2016-10" db="EMBL/GenBank/DDBJ databases">
        <authorList>
            <person name="Varghese N."/>
            <person name="Submissions S."/>
        </authorList>
    </citation>
    <scope>NUCLEOTIDE SEQUENCE [LARGE SCALE GENOMIC DNA]</scope>
    <source>
        <strain evidence="2">Nm76</strain>
    </source>
</reference>
<dbReference type="AlphaFoldDB" id="A0A1H8JCH6"/>
<protein>
    <submittedName>
        <fullName evidence="1">NTP pyrophosphatase, house-cleaning of non-canonical NTPs</fullName>
    </submittedName>
</protein>
<dbReference type="SUPFAM" id="SSF101386">
    <property type="entry name" value="all-alpha NTP pyrophosphatases"/>
    <property type="match status" value="1"/>
</dbReference>
<dbReference type="InterPro" id="IPR025984">
    <property type="entry name" value="DCTPP"/>
</dbReference>
<sequence length="112" mass="12912">MKKLNDIQQLTETLRKFRDERDWAQFHNAKDLAMALNIEAAELLEVFLWKAPEQADIDSVKEELADVIAFALLLADKYDLDVKQIVLEKMAKNALKYPVEKSKGSAKKYTEL</sequence>
<dbReference type="InterPro" id="IPR052555">
    <property type="entry name" value="dCTP_Pyrophosphatase"/>
</dbReference>
<dbReference type="GO" id="GO:0009143">
    <property type="term" value="P:nucleoside triphosphate catabolic process"/>
    <property type="evidence" value="ECO:0007669"/>
    <property type="project" value="InterPro"/>
</dbReference>
<dbReference type="Pfam" id="PF12643">
    <property type="entry name" value="MazG-like"/>
    <property type="match status" value="1"/>
</dbReference>
<dbReference type="GO" id="GO:0047429">
    <property type="term" value="F:nucleoside triphosphate diphosphatase activity"/>
    <property type="evidence" value="ECO:0007669"/>
    <property type="project" value="InterPro"/>
</dbReference>
<dbReference type="Proteomes" id="UP000198814">
    <property type="component" value="Unassembled WGS sequence"/>
</dbReference>
<organism evidence="1 2">
    <name type="scientific">Nitrosomonas oligotropha</name>
    <dbReference type="NCBI Taxonomy" id="42354"/>
    <lineage>
        <taxon>Bacteria</taxon>
        <taxon>Pseudomonadati</taxon>
        <taxon>Pseudomonadota</taxon>
        <taxon>Betaproteobacteria</taxon>
        <taxon>Nitrosomonadales</taxon>
        <taxon>Nitrosomonadaceae</taxon>
        <taxon>Nitrosomonas</taxon>
    </lineage>
</organism>
<gene>
    <name evidence="1" type="ORF">SAMN05216333_101169</name>
</gene>
<evidence type="ECO:0000313" key="2">
    <source>
        <dbReference type="Proteomes" id="UP000198814"/>
    </source>
</evidence>
<dbReference type="EMBL" id="FODO01000001">
    <property type="protein sequence ID" value="SEN78563.1"/>
    <property type="molecule type" value="Genomic_DNA"/>
</dbReference>
<dbReference type="PANTHER" id="PTHR46523:SF1">
    <property type="entry name" value="DCTP PYROPHOSPHATASE 1"/>
    <property type="match status" value="1"/>
</dbReference>
<keyword evidence="2" id="KW-1185">Reference proteome</keyword>
<accession>A0A1H8JCH6</accession>
<evidence type="ECO:0000313" key="1">
    <source>
        <dbReference type="EMBL" id="SEN78563.1"/>
    </source>
</evidence>